<dbReference type="Proteomes" id="UP000041254">
    <property type="component" value="Unassembled WGS sequence"/>
</dbReference>
<dbReference type="PhylomeDB" id="A0A0G4G801"/>
<reference evidence="1 2" key="1">
    <citation type="submission" date="2014-11" db="EMBL/GenBank/DDBJ databases">
        <authorList>
            <person name="Zhu J."/>
            <person name="Qi W."/>
            <person name="Song R."/>
        </authorList>
    </citation>
    <scope>NUCLEOTIDE SEQUENCE [LARGE SCALE GENOMIC DNA]</scope>
</reference>
<proteinExistence type="predicted"/>
<organism evidence="1 2">
    <name type="scientific">Vitrella brassicaformis (strain CCMP3155)</name>
    <dbReference type="NCBI Taxonomy" id="1169540"/>
    <lineage>
        <taxon>Eukaryota</taxon>
        <taxon>Sar</taxon>
        <taxon>Alveolata</taxon>
        <taxon>Colpodellida</taxon>
        <taxon>Vitrellaceae</taxon>
        <taxon>Vitrella</taxon>
    </lineage>
</organism>
<dbReference type="EMBL" id="CDMY01000585">
    <property type="protein sequence ID" value="CEM24628.1"/>
    <property type="molecule type" value="Genomic_DNA"/>
</dbReference>
<dbReference type="AlphaFoldDB" id="A0A0G4G801"/>
<dbReference type="VEuPathDB" id="CryptoDB:Vbra_325"/>
<sequence length="276" mass="30568">MKRGPVWRTSGFSRSVELSDPIKSVNFLRIIYWKSGGSFGPTRDPRGSVDTITCMYVSGTAAEGVGASTDEPPVSSAASSANGALSVSSVNQQQQQQQHEGASLRDVLGAVMPRIAQHVRSYSQVAYFRLIDTVRQPPISPVRPISLTANVLLPILTRLLPIVVASLGLGVLVEVPIPQLTQGVAVTVATRMLIEQLSRWLFMLERGGKWARRKPVLEMLYLLRGRRPLVLDDDNFGVFGDRTAFMYEREAVRQWKILSWGVTVGDQQMRLMATRF</sequence>
<protein>
    <submittedName>
        <fullName evidence="1">Uncharacterized protein</fullName>
    </submittedName>
</protein>
<accession>A0A0G4G801</accession>
<dbReference type="InParanoid" id="A0A0G4G801"/>
<evidence type="ECO:0000313" key="2">
    <source>
        <dbReference type="Proteomes" id="UP000041254"/>
    </source>
</evidence>
<gene>
    <name evidence="1" type="ORF">Vbra_325</name>
</gene>
<keyword evidence="2" id="KW-1185">Reference proteome</keyword>
<evidence type="ECO:0000313" key="1">
    <source>
        <dbReference type="EMBL" id="CEM24628.1"/>
    </source>
</evidence>
<name>A0A0G4G801_VITBC</name>